<name>U9TJC3_RHIID</name>
<dbReference type="AlphaFoldDB" id="U9TJC3"/>
<sequence>MEIVNTNDENSFDPTPRLKSSPIPIKFISFNQKYCKKCLSRYINDITENDIYLDVHYTMDLECSEHEISRTKIPQSIQECCGNCVRILCFKQTNGYIIDFNLDENDRTLYNKVIESEQNCKLCGKSIYQGIYEWYTDAKLCSDCYLISSGLIESTLTVKSIVQIVLYFMLDADIV</sequence>
<evidence type="ECO:0000313" key="1">
    <source>
        <dbReference type="EMBL" id="ESA08230.1"/>
    </source>
</evidence>
<organism evidence="1">
    <name type="scientific">Rhizophagus irregularis (strain DAOM 181602 / DAOM 197198 / MUCL 43194)</name>
    <name type="common">Arbuscular mycorrhizal fungus</name>
    <name type="synonym">Glomus intraradices</name>
    <dbReference type="NCBI Taxonomy" id="747089"/>
    <lineage>
        <taxon>Eukaryota</taxon>
        <taxon>Fungi</taxon>
        <taxon>Fungi incertae sedis</taxon>
        <taxon>Mucoromycota</taxon>
        <taxon>Glomeromycotina</taxon>
        <taxon>Glomeromycetes</taxon>
        <taxon>Glomerales</taxon>
        <taxon>Glomeraceae</taxon>
        <taxon>Rhizophagus</taxon>
    </lineage>
</organism>
<protein>
    <submittedName>
        <fullName evidence="1">Uncharacterized protein</fullName>
    </submittedName>
</protein>
<accession>U9TJC3</accession>
<gene>
    <name evidence="1" type="ORF">GLOINDRAFT_31950</name>
</gene>
<proteinExistence type="predicted"/>
<dbReference type="EMBL" id="KI289439">
    <property type="protein sequence ID" value="ESA08230.1"/>
    <property type="molecule type" value="Genomic_DNA"/>
</dbReference>
<reference evidence="1" key="1">
    <citation type="submission" date="2013-07" db="EMBL/GenBank/DDBJ databases">
        <title>The genome of an arbuscular mycorrhizal fungus provides insights into the evolution of the oldest plant symbiosis.</title>
        <authorList>
            <consortium name="DOE Joint Genome Institute"/>
            <person name="Tisserant E."/>
            <person name="Malbreil M."/>
            <person name="Kuo A."/>
            <person name="Kohler A."/>
            <person name="Symeonidi A."/>
            <person name="Balestrini R."/>
            <person name="Charron P."/>
            <person name="Duensing N."/>
            <person name="Frei-dit-Frey N."/>
            <person name="Gianinazzi-Pearson V."/>
            <person name="Gilbert B."/>
            <person name="Handa Y."/>
            <person name="Hijri M."/>
            <person name="Kaul R."/>
            <person name="Kawaguchi M."/>
            <person name="Krajinski F."/>
            <person name="Lammers P."/>
            <person name="Lapierre D."/>
            <person name="Masclaux F.G."/>
            <person name="Murat C."/>
            <person name="Morin E."/>
            <person name="Ndikumana S."/>
            <person name="Pagni M."/>
            <person name="Petitpierre D."/>
            <person name="Requena N."/>
            <person name="Rosikiewicz P."/>
            <person name="Riley R."/>
            <person name="Saito K."/>
            <person name="San Clemente H."/>
            <person name="Shapiro H."/>
            <person name="van Tuinen D."/>
            <person name="Becard G."/>
            <person name="Bonfante P."/>
            <person name="Paszkowski U."/>
            <person name="Shachar-Hill Y."/>
            <person name="Young J.P."/>
            <person name="Sanders I.R."/>
            <person name="Henrissat B."/>
            <person name="Rensing S.A."/>
            <person name="Grigoriev I.V."/>
            <person name="Corradi N."/>
            <person name="Roux C."/>
            <person name="Martin F."/>
        </authorList>
    </citation>
    <scope>NUCLEOTIDE SEQUENCE</scope>
    <source>
        <strain evidence="1">DAOM 197198</strain>
    </source>
</reference>
<dbReference type="HOGENOM" id="CLU_104311_0_0_1"/>